<feature type="domain" description="DUF6996" evidence="1">
    <location>
        <begin position="7"/>
        <end position="66"/>
    </location>
</feature>
<proteinExistence type="predicted"/>
<evidence type="ECO:0000313" key="5">
    <source>
        <dbReference type="Proteomes" id="UP000318080"/>
    </source>
</evidence>
<evidence type="ECO:0000259" key="3">
    <source>
        <dbReference type="Pfam" id="PF23871"/>
    </source>
</evidence>
<dbReference type="Pfam" id="PF22515">
    <property type="entry name" value="DUF6996"/>
    <property type="match status" value="1"/>
</dbReference>
<evidence type="ECO:0000313" key="4">
    <source>
        <dbReference type="EMBL" id="TQE43491.1"/>
    </source>
</evidence>
<evidence type="ECO:0000259" key="1">
    <source>
        <dbReference type="Pfam" id="PF22515"/>
    </source>
</evidence>
<name>A0A540R6W8_9CORY</name>
<feature type="domain" description="DUF6997" evidence="2">
    <location>
        <begin position="68"/>
        <end position="233"/>
    </location>
</feature>
<accession>A0A540R6W8</accession>
<dbReference type="Pfam" id="PF22518">
    <property type="entry name" value="DUF6997"/>
    <property type="match status" value="1"/>
</dbReference>
<dbReference type="InterPro" id="IPR054265">
    <property type="entry name" value="DUF6996"/>
</dbReference>
<reference evidence="4 5" key="1">
    <citation type="submission" date="2019-06" db="EMBL/GenBank/DDBJ databases">
        <title>Draft genome of C. phoceense Strain 272.</title>
        <authorList>
            <person name="Pacheco L.G.C."/>
            <person name="Barberis C.M."/>
            <person name="Almuzara M.N."/>
            <person name="Traglia G.M."/>
            <person name="Santos C.S."/>
            <person name="Rocha D.J.P.G."/>
            <person name="Aguiar E.R.G.R."/>
            <person name="Vay C.A."/>
        </authorList>
    </citation>
    <scope>NUCLEOTIDE SEQUENCE [LARGE SCALE GENOMIC DNA]</scope>
    <source>
        <strain evidence="4 5">272</strain>
    </source>
</reference>
<keyword evidence="5" id="KW-1185">Reference proteome</keyword>
<evidence type="ECO:0008006" key="6">
    <source>
        <dbReference type="Google" id="ProtNLM"/>
    </source>
</evidence>
<dbReference type="Proteomes" id="UP000318080">
    <property type="component" value="Unassembled WGS sequence"/>
</dbReference>
<comment type="caution">
    <text evidence="4">The sequence shown here is derived from an EMBL/GenBank/DDBJ whole genome shotgun (WGS) entry which is preliminary data.</text>
</comment>
<dbReference type="InterPro" id="IPR055650">
    <property type="entry name" value="DUF7226"/>
</dbReference>
<dbReference type="AlphaFoldDB" id="A0A540R6W8"/>
<protein>
    <recommendedName>
        <fullName evidence="6">Translation elongation factor</fullName>
    </recommendedName>
</protein>
<gene>
    <name evidence="4" type="ORF">EJK80_06905</name>
</gene>
<organism evidence="4 5">
    <name type="scientific">Corynebacterium phoceense</name>
    <dbReference type="NCBI Taxonomy" id="1686286"/>
    <lineage>
        <taxon>Bacteria</taxon>
        <taxon>Bacillati</taxon>
        <taxon>Actinomycetota</taxon>
        <taxon>Actinomycetes</taxon>
        <taxon>Mycobacteriales</taxon>
        <taxon>Corynebacteriaceae</taxon>
        <taxon>Corynebacterium</taxon>
    </lineage>
</organism>
<dbReference type="RefSeq" id="WP_066511397.1">
    <property type="nucleotide sequence ID" value="NZ_VHIR01000008.1"/>
</dbReference>
<sequence length="397" mass="44669">MGVNDLGWEKVLQQKAPPFYIDATELKRLSGREPRLMAKHDFSAARPTIFQELGLNIIPVSRSRYFVGHFNIFEPFPDITDPPRTVFLPYGIRSLNFESLSSEALALNAAVLSGIFEDFLGPGLEATVSGRMSTGTFEFDLGRPITVDRAQMEIDAGFESNEQLVLVEAKNHITPDFNIRQLYFPYRRFAALGKPVIPVYMVSTNGVFRLYQYKFADALDPGSIELVAAACYVLQPSQVDAATLLNVVRSTPTVESKPFPQADSFERVINLLELLADPMEIDEIRDHYAFVRRQANYYTAALAYLGLAQCDKRGTPWHLTPLGEQIIAKPSRDERHVELVRALATRPVFNYCLKQALTGRMPTADEIADLIPVASYDTQSRRARTVLSWTRWAISLI</sequence>
<dbReference type="InterPro" id="IPR054266">
    <property type="entry name" value="DUF6997"/>
</dbReference>
<evidence type="ECO:0000259" key="2">
    <source>
        <dbReference type="Pfam" id="PF22518"/>
    </source>
</evidence>
<dbReference type="Pfam" id="PF23871">
    <property type="entry name" value="DUF7226"/>
    <property type="match status" value="1"/>
</dbReference>
<feature type="domain" description="DUF7226" evidence="3">
    <location>
        <begin position="267"/>
        <end position="396"/>
    </location>
</feature>
<dbReference type="EMBL" id="VHIR01000008">
    <property type="protein sequence ID" value="TQE43491.1"/>
    <property type="molecule type" value="Genomic_DNA"/>
</dbReference>